<dbReference type="AlphaFoldDB" id="A0A7X0MPK9"/>
<accession>A0A7X0MPK9</accession>
<proteinExistence type="predicted"/>
<keyword evidence="3" id="KW-1185">Reference proteome</keyword>
<evidence type="ECO:0000313" key="3">
    <source>
        <dbReference type="Proteomes" id="UP000585437"/>
    </source>
</evidence>
<comment type="caution">
    <text evidence="2">The sequence shown here is derived from an EMBL/GenBank/DDBJ whole genome shotgun (WGS) entry which is preliminary data.</text>
</comment>
<dbReference type="PROSITE" id="PS50878">
    <property type="entry name" value="RT_POL"/>
    <property type="match status" value="1"/>
</dbReference>
<gene>
    <name evidence="2" type="ORF">F4695_000171</name>
</gene>
<evidence type="ECO:0000313" key="2">
    <source>
        <dbReference type="EMBL" id="MBB6506852.1"/>
    </source>
</evidence>
<organism evidence="2 3">
    <name type="scientific">Rhizobium soli</name>
    <dbReference type="NCBI Taxonomy" id="424798"/>
    <lineage>
        <taxon>Bacteria</taxon>
        <taxon>Pseudomonadati</taxon>
        <taxon>Pseudomonadota</taxon>
        <taxon>Alphaproteobacteria</taxon>
        <taxon>Hyphomicrobiales</taxon>
        <taxon>Rhizobiaceae</taxon>
        <taxon>Rhizobium/Agrobacterium group</taxon>
        <taxon>Rhizobium</taxon>
    </lineage>
</organism>
<dbReference type="SUPFAM" id="SSF56672">
    <property type="entry name" value="DNA/RNA polymerases"/>
    <property type="match status" value="1"/>
</dbReference>
<name>A0A7X0MPK9_9HYPH</name>
<dbReference type="InterPro" id="IPR043502">
    <property type="entry name" value="DNA/RNA_pol_sf"/>
</dbReference>
<feature type="domain" description="Reverse transcriptase" evidence="1">
    <location>
        <begin position="1"/>
        <end position="375"/>
    </location>
</feature>
<dbReference type="InterPro" id="IPR000477">
    <property type="entry name" value="RT_dom"/>
</dbReference>
<dbReference type="EMBL" id="JACHBU010000001">
    <property type="protein sequence ID" value="MBB6506852.1"/>
    <property type="molecule type" value="Genomic_DNA"/>
</dbReference>
<protein>
    <recommendedName>
        <fullName evidence="1">Reverse transcriptase domain-containing protein</fullName>
    </recommendedName>
</protein>
<evidence type="ECO:0000259" key="1">
    <source>
        <dbReference type="PROSITE" id="PS50878"/>
    </source>
</evidence>
<reference evidence="2 3" key="1">
    <citation type="submission" date="2020-08" db="EMBL/GenBank/DDBJ databases">
        <title>The Agave Microbiome: Exploring the role of microbial communities in plant adaptations to desert environments.</title>
        <authorList>
            <person name="Partida-Martinez L.P."/>
        </authorList>
    </citation>
    <scope>NUCLEOTIDE SEQUENCE [LARGE SCALE GENOMIC DNA]</scope>
    <source>
        <strain evidence="2 3">AS3.12</strain>
    </source>
</reference>
<dbReference type="Proteomes" id="UP000585437">
    <property type="component" value="Unassembled WGS sequence"/>
</dbReference>
<sequence>MPNGVIASSHPMTDWEPRDKDLKRYIHFDRDIPRKKITSLANDPTAVATHAFFPLLRFYEEWTKFRKGAIRKKKARPLRFASRVDAAIYARYRASLADLYEAELAKRGLSDIPVAYRRLPKEGGGNKCNIDIARDVFAYVRDLGDCIVTVVDIKSYFESLDHKRIKDVWELLLGRGLPSDHLAVFNSITKYSIVDLEALSKRLNLNERVPQVGGNRRDRRKRNIDALKDRGKKQICSTKDFRELVAGTKTGFPSLIQKNGFDFGIPQGTPISDLVANFYLIDFDQEVSDWVSVRSGMYRRYSDDIVIVLPNSSVANDMEAKEFLQKCIRKHGAQLRIQDRKVCVVKFERTPTTTVFKHLYGSASRNGLEYLGFEYNGHIVKLKNSTLSNAWRKIKRRSYGHASRFVKRYRDKGVVWLQNNYPGLSLETKMLRDVTYNQDIGFETWTFVKYVRRASRSFIGFNPIFSKQTKRYRKYTRIIIADAFRKALNSHA</sequence>
<dbReference type="RefSeq" id="WP_184653328.1">
    <property type="nucleotide sequence ID" value="NZ_JACHBU010000001.1"/>
</dbReference>